<feature type="domain" description="Rieske" evidence="10">
    <location>
        <begin position="51"/>
        <end position="143"/>
    </location>
</feature>
<evidence type="ECO:0000256" key="4">
    <source>
        <dbReference type="ARBA" id="ARBA00022723"/>
    </source>
</evidence>
<dbReference type="PRINTS" id="PR00162">
    <property type="entry name" value="RIESKE"/>
</dbReference>
<evidence type="ECO:0000313" key="11">
    <source>
        <dbReference type="EMBL" id="MBF4764767.1"/>
    </source>
</evidence>
<evidence type="ECO:0000259" key="10">
    <source>
        <dbReference type="PROSITE" id="PS51296"/>
    </source>
</evidence>
<dbReference type="InterPro" id="IPR036922">
    <property type="entry name" value="Rieske_2Fe-2S_sf"/>
</dbReference>
<evidence type="ECO:0000256" key="5">
    <source>
        <dbReference type="ARBA" id="ARBA00023004"/>
    </source>
</evidence>
<gene>
    <name evidence="11" type="ORF">ISU07_16665</name>
</gene>
<keyword evidence="3" id="KW-0001">2Fe-2S</keyword>
<keyword evidence="6" id="KW-0411">Iron-sulfur</keyword>
<evidence type="ECO:0000256" key="7">
    <source>
        <dbReference type="ARBA" id="ARBA00023157"/>
    </source>
</evidence>
<keyword evidence="12" id="KW-1185">Reference proteome</keyword>
<evidence type="ECO:0000256" key="9">
    <source>
        <dbReference type="ARBA" id="ARBA00034078"/>
    </source>
</evidence>
<dbReference type="GO" id="GO:0046872">
    <property type="term" value="F:metal ion binding"/>
    <property type="evidence" value="ECO:0007669"/>
    <property type="project" value="UniProtKB-KW"/>
</dbReference>
<evidence type="ECO:0000256" key="8">
    <source>
        <dbReference type="ARBA" id="ARBA00029586"/>
    </source>
</evidence>
<dbReference type="EMBL" id="JADKPN010000011">
    <property type="protein sequence ID" value="MBF4764767.1"/>
    <property type="molecule type" value="Genomic_DNA"/>
</dbReference>
<dbReference type="SUPFAM" id="SSF50022">
    <property type="entry name" value="ISP domain"/>
    <property type="match status" value="1"/>
</dbReference>
<dbReference type="Pfam" id="PF00355">
    <property type="entry name" value="Rieske"/>
    <property type="match status" value="1"/>
</dbReference>
<keyword evidence="4" id="KW-0479">Metal-binding</keyword>
<dbReference type="GO" id="GO:0004497">
    <property type="term" value="F:monooxygenase activity"/>
    <property type="evidence" value="ECO:0007669"/>
    <property type="project" value="UniProtKB-ARBA"/>
</dbReference>
<dbReference type="GO" id="GO:0016020">
    <property type="term" value="C:membrane"/>
    <property type="evidence" value="ECO:0007669"/>
    <property type="project" value="InterPro"/>
</dbReference>
<protein>
    <recommendedName>
        <fullName evidence="2">Cytochrome bc1 complex Rieske iron-sulfur subunit</fullName>
    </recommendedName>
    <alternativeName>
        <fullName evidence="8">Cytochrome bc1 reductase complex subunit QcrA</fullName>
    </alternativeName>
</protein>
<dbReference type="InterPro" id="IPR005805">
    <property type="entry name" value="Rieske_Fe-S_prot_C"/>
</dbReference>
<evidence type="ECO:0000256" key="2">
    <source>
        <dbReference type="ARBA" id="ARBA00015816"/>
    </source>
</evidence>
<evidence type="ECO:0000313" key="12">
    <source>
        <dbReference type="Proteomes" id="UP000640489"/>
    </source>
</evidence>
<dbReference type="GO" id="GO:0016705">
    <property type="term" value="F:oxidoreductase activity, acting on paired donors, with incorporation or reduction of molecular oxygen"/>
    <property type="evidence" value="ECO:0007669"/>
    <property type="project" value="UniProtKB-ARBA"/>
</dbReference>
<dbReference type="PROSITE" id="PS51296">
    <property type="entry name" value="RIESKE"/>
    <property type="match status" value="1"/>
</dbReference>
<accession>A0A930VHS3</accession>
<dbReference type="AlphaFoldDB" id="A0A930VHS3"/>
<dbReference type="Proteomes" id="UP000640489">
    <property type="component" value="Unassembled WGS sequence"/>
</dbReference>
<name>A0A930VHS3_9ACTN</name>
<evidence type="ECO:0000256" key="1">
    <source>
        <dbReference type="ARBA" id="ARBA00002494"/>
    </source>
</evidence>
<dbReference type="InterPro" id="IPR014349">
    <property type="entry name" value="Rieske_Fe-S_prot"/>
</dbReference>
<comment type="caution">
    <text evidence="11">The sequence shown here is derived from an EMBL/GenBank/DDBJ whole genome shotgun (WGS) entry which is preliminary data.</text>
</comment>
<keyword evidence="7" id="KW-1015">Disulfide bond</keyword>
<sequence>MSAPAHQPFLDRRRALAGAATVGIGVPLLAACSGGGSTATDTGGGGGSSSGPLTATSDIEVGGGTIFRDQQVVVTQPAKGQFKCFTAVCTHQGCIVSSVSGGDIRCGCHGSAFSIDDGSVVNGPATQPLAEQQITVQGGEITLA</sequence>
<dbReference type="PROSITE" id="PS51318">
    <property type="entry name" value="TAT"/>
    <property type="match status" value="1"/>
</dbReference>
<dbReference type="InterPro" id="IPR017941">
    <property type="entry name" value="Rieske_2Fe-2S"/>
</dbReference>
<dbReference type="FunFam" id="2.102.10.10:FF:000016">
    <property type="entry name" value="Nitrite reductase/ring-hydroxylating ferredoxin subunit"/>
    <property type="match status" value="1"/>
</dbReference>
<dbReference type="CDD" id="cd03467">
    <property type="entry name" value="Rieske"/>
    <property type="match status" value="1"/>
</dbReference>
<evidence type="ECO:0000256" key="6">
    <source>
        <dbReference type="ARBA" id="ARBA00023014"/>
    </source>
</evidence>
<dbReference type="RefSeq" id="WP_194707956.1">
    <property type="nucleotide sequence ID" value="NZ_JADKPN010000011.1"/>
</dbReference>
<organism evidence="11 12">
    <name type="scientific">Nocardioides islandensis</name>
    <dbReference type="NCBI Taxonomy" id="433663"/>
    <lineage>
        <taxon>Bacteria</taxon>
        <taxon>Bacillati</taxon>
        <taxon>Actinomycetota</taxon>
        <taxon>Actinomycetes</taxon>
        <taxon>Propionibacteriales</taxon>
        <taxon>Nocardioidaceae</taxon>
        <taxon>Nocardioides</taxon>
    </lineage>
</organism>
<dbReference type="InterPro" id="IPR006311">
    <property type="entry name" value="TAT_signal"/>
</dbReference>
<dbReference type="PANTHER" id="PTHR10134">
    <property type="entry name" value="CYTOCHROME B-C1 COMPLEX SUBUNIT RIESKE, MITOCHONDRIAL"/>
    <property type="match status" value="1"/>
</dbReference>
<keyword evidence="5" id="KW-0408">Iron</keyword>
<proteinExistence type="predicted"/>
<comment type="function">
    <text evidence="1">Iron-sulfur subunit of the cytochrome bc1 complex, an essential component of the respiratory electron transport chain required for ATP synthesis. The bc1 complex catalyzes the oxidation of menaquinol and the reduction of cytochrome c in the respiratory chain. The bc1 complex operates through a Q-cycle mechanism that couples electron transfer to generation of the proton gradient that drives ATP synthesis.</text>
</comment>
<dbReference type="GO" id="GO:0051537">
    <property type="term" value="F:2 iron, 2 sulfur cluster binding"/>
    <property type="evidence" value="ECO:0007669"/>
    <property type="project" value="UniProtKB-KW"/>
</dbReference>
<evidence type="ECO:0000256" key="3">
    <source>
        <dbReference type="ARBA" id="ARBA00022714"/>
    </source>
</evidence>
<reference evidence="11" key="1">
    <citation type="submission" date="2020-11" db="EMBL/GenBank/DDBJ databases">
        <title>Nocardioides sp. nov., isolated from Soil of Cynanchum wilfordii Hemsley rhizosphere.</title>
        <authorList>
            <person name="Lee J.-S."/>
            <person name="Suh M.K."/>
            <person name="Kim J.-S."/>
        </authorList>
    </citation>
    <scope>NUCLEOTIDE SEQUENCE</scope>
    <source>
        <strain evidence="11">KCTC 19275</strain>
    </source>
</reference>
<dbReference type="Gene3D" id="2.102.10.10">
    <property type="entry name" value="Rieske [2Fe-2S] iron-sulphur domain"/>
    <property type="match status" value="1"/>
</dbReference>
<comment type="cofactor">
    <cofactor evidence="9">
        <name>[2Fe-2S] cluster</name>
        <dbReference type="ChEBI" id="CHEBI:190135"/>
    </cofactor>
</comment>